<gene>
    <name evidence="1" type="ORF">SAMN05216221_0801</name>
</gene>
<evidence type="ECO:0000313" key="1">
    <source>
        <dbReference type="EMBL" id="SDR98188.1"/>
    </source>
</evidence>
<sequence>MTSILPSTCPSFSRLAPQWILQLLADFGTSH</sequence>
<evidence type="ECO:0000313" key="2">
    <source>
        <dbReference type="Proteomes" id="UP000243359"/>
    </source>
</evidence>
<reference evidence="2" key="1">
    <citation type="submission" date="2016-10" db="EMBL/GenBank/DDBJ databases">
        <authorList>
            <person name="Varghese N."/>
            <person name="Submissions S."/>
        </authorList>
    </citation>
    <scope>NUCLEOTIDE SEQUENCE [LARGE SCALE GENOMIC DNA]</scope>
    <source>
        <strain evidence="2">KCTC 32247</strain>
    </source>
</reference>
<protein>
    <submittedName>
        <fullName evidence="1">Uncharacterized protein</fullName>
    </submittedName>
</protein>
<dbReference type="EMBL" id="LT629751">
    <property type="protein sequence ID" value="SDR98188.1"/>
    <property type="molecule type" value="Genomic_DNA"/>
</dbReference>
<proteinExistence type="predicted"/>
<name>A0A1H1NGU9_9PSED</name>
<organism evidence="1 2">
    <name type="scientific">Pseudomonas oryzae</name>
    <dbReference type="NCBI Taxonomy" id="1392877"/>
    <lineage>
        <taxon>Bacteria</taxon>
        <taxon>Pseudomonadati</taxon>
        <taxon>Pseudomonadota</taxon>
        <taxon>Gammaproteobacteria</taxon>
        <taxon>Pseudomonadales</taxon>
        <taxon>Pseudomonadaceae</taxon>
        <taxon>Pseudomonas</taxon>
    </lineage>
</organism>
<dbReference type="Proteomes" id="UP000243359">
    <property type="component" value="Chromosome I"/>
</dbReference>
<keyword evidence="2" id="KW-1185">Reference proteome</keyword>
<accession>A0A1H1NGU9</accession>
<dbReference type="AlphaFoldDB" id="A0A1H1NGU9"/>